<dbReference type="SUPFAM" id="SSF53271">
    <property type="entry name" value="PRTase-like"/>
    <property type="match status" value="1"/>
</dbReference>
<evidence type="ECO:0000313" key="2">
    <source>
        <dbReference type="EMBL" id="RYC10302.1"/>
    </source>
</evidence>
<protein>
    <submittedName>
        <fullName evidence="2">Phosphoribosyltransferase</fullName>
    </submittedName>
</protein>
<dbReference type="OrthoDB" id="9810066at2"/>
<dbReference type="Pfam" id="PF00156">
    <property type="entry name" value="Pribosyltran"/>
    <property type="match status" value="1"/>
</dbReference>
<dbReference type="InterPro" id="IPR000836">
    <property type="entry name" value="PRTase_dom"/>
</dbReference>
<dbReference type="CDD" id="cd06223">
    <property type="entry name" value="PRTases_typeI"/>
    <property type="match status" value="1"/>
</dbReference>
<dbReference type="Gene3D" id="3.40.50.2020">
    <property type="match status" value="1"/>
</dbReference>
<dbReference type="RefSeq" id="WP_129333690.1">
    <property type="nucleotide sequence ID" value="NZ_SDVB01000253.1"/>
</dbReference>
<evidence type="ECO:0000259" key="1">
    <source>
        <dbReference type="Pfam" id="PF00156"/>
    </source>
</evidence>
<comment type="caution">
    <text evidence="2">The sequence shown here is derived from an EMBL/GenBank/DDBJ whole genome shotgun (WGS) entry which is preliminary data.</text>
</comment>
<proteinExistence type="predicted"/>
<reference evidence="2 3" key="1">
    <citation type="submission" date="2019-01" db="EMBL/GenBank/DDBJ databases">
        <authorList>
            <person name="Deng T."/>
        </authorList>
    </citation>
    <scope>NUCLEOTIDE SEQUENCE [LARGE SCALE GENOMIC DNA]</scope>
    <source>
        <strain evidence="2 3">F8825</strain>
    </source>
</reference>
<dbReference type="EMBL" id="SDVB01000253">
    <property type="protein sequence ID" value="RYC10302.1"/>
    <property type="molecule type" value="Genomic_DNA"/>
</dbReference>
<dbReference type="Gene3D" id="3.30.1310.20">
    <property type="entry name" value="PRTase-like"/>
    <property type="match status" value="1"/>
</dbReference>
<sequence length="227" mass="23769">MSFADREEAGERLATVLAAYRGTDAVVLALPRGGVEVGLPVARALGLPLDLLLVRKIGVPFQPEVAMGAIVDGDRPEVVRNEDVIRYAGVSDKDFEAACRKQLEEIERRRGVYLEGREPVPVGGRTAIVVDDGVATGATLKAALKGLAAKDPRHIVVAMPVIPASLIPELEELAEKVICLEDLGPIGAVGAHYRYFPQLEDADVVACLDAAAKPTAASPAGGGPPPA</sequence>
<feature type="domain" description="Phosphoribosyltransferase" evidence="1">
    <location>
        <begin position="17"/>
        <end position="166"/>
    </location>
</feature>
<organism evidence="2 3">
    <name type="scientific">Ciceribacter ferrooxidans</name>
    <dbReference type="NCBI Taxonomy" id="2509717"/>
    <lineage>
        <taxon>Bacteria</taxon>
        <taxon>Pseudomonadati</taxon>
        <taxon>Pseudomonadota</taxon>
        <taxon>Alphaproteobacteria</taxon>
        <taxon>Hyphomicrobiales</taxon>
        <taxon>Rhizobiaceae</taxon>
        <taxon>Ciceribacter</taxon>
    </lineage>
</organism>
<name>A0A4Q2SWP7_9HYPH</name>
<keyword evidence="3" id="KW-1185">Reference proteome</keyword>
<dbReference type="Proteomes" id="UP000291088">
    <property type="component" value="Unassembled WGS sequence"/>
</dbReference>
<evidence type="ECO:0000313" key="3">
    <source>
        <dbReference type="Proteomes" id="UP000291088"/>
    </source>
</evidence>
<dbReference type="AlphaFoldDB" id="A0A4Q2SWP7"/>
<accession>A0A4Q2SWP7</accession>
<dbReference type="InterPro" id="IPR029057">
    <property type="entry name" value="PRTase-like"/>
</dbReference>
<keyword evidence="2" id="KW-0808">Transferase</keyword>
<dbReference type="GO" id="GO:0016757">
    <property type="term" value="F:glycosyltransferase activity"/>
    <property type="evidence" value="ECO:0007669"/>
    <property type="project" value="UniProtKB-KW"/>
</dbReference>
<gene>
    <name evidence="2" type="ORF">EUU22_19790</name>
</gene>
<keyword evidence="2" id="KW-0328">Glycosyltransferase</keyword>